<dbReference type="GO" id="GO:0008033">
    <property type="term" value="P:tRNA processing"/>
    <property type="evidence" value="ECO:0007669"/>
    <property type="project" value="UniProtKB-KW"/>
</dbReference>
<name>A0A101ERQ3_9THEM</name>
<gene>
    <name evidence="15" type="ORF">XD57_0358</name>
</gene>
<dbReference type="PIRSF" id="PIRSF004930">
    <property type="entry name" value="Tln_factor_SUA5"/>
    <property type="match status" value="1"/>
</dbReference>
<evidence type="ECO:0000256" key="11">
    <source>
        <dbReference type="ARBA" id="ARBA00029774"/>
    </source>
</evidence>
<dbReference type="PANTHER" id="PTHR17490">
    <property type="entry name" value="SUA5"/>
    <property type="match status" value="1"/>
</dbReference>
<dbReference type="GO" id="GO:0000049">
    <property type="term" value="F:tRNA binding"/>
    <property type="evidence" value="ECO:0007669"/>
    <property type="project" value="TreeGrafter"/>
</dbReference>
<evidence type="ECO:0000256" key="13">
    <source>
        <dbReference type="PIRNR" id="PIRNR004930"/>
    </source>
</evidence>
<accession>A0A101ERQ3</accession>
<comment type="subcellular location">
    <subcellularLocation>
        <location evidence="1 13">Cytoplasm</location>
    </subcellularLocation>
</comment>
<dbReference type="Pfam" id="PF01300">
    <property type="entry name" value="Sua5_yciO_yrdC"/>
    <property type="match status" value="1"/>
</dbReference>
<evidence type="ECO:0000313" key="16">
    <source>
        <dbReference type="Proteomes" id="UP000058636"/>
    </source>
</evidence>
<dbReference type="SUPFAM" id="SSF55821">
    <property type="entry name" value="YrdC/RibB"/>
    <property type="match status" value="1"/>
</dbReference>
<dbReference type="InterPro" id="IPR010923">
    <property type="entry name" value="T(6)A37_SUA5"/>
</dbReference>
<dbReference type="EMBL" id="LGFG01000017">
    <property type="protein sequence ID" value="KUK23540.1"/>
    <property type="molecule type" value="Genomic_DNA"/>
</dbReference>
<comment type="caution">
    <text evidence="15">The sequence shown here is derived from an EMBL/GenBank/DDBJ whole genome shotgun (WGS) entry which is preliminary data.</text>
</comment>
<reference evidence="15 16" key="1">
    <citation type="journal article" date="2015" name="MBio">
        <title>Genome-Resolved Metagenomic Analysis Reveals Roles for Candidate Phyla and Other Microbial Community Members in Biogeochemical Transformations in Oil Reservoirs.</title>
        <authorList>
            <person name="Hu P."/>
            <person name="Tom L."/>
            <person name="Singh A."/>
            <person name="Thomas B.C."/>
            <person name="Baker B.J."/>
            <person name="Piceno Y.M."/>
            <person name="Andersen G.L."/>
            <person name="Banfield J.F."/>
        </authorList>
    </citation>
    <scope>NUCLEOTIDE SEQUENCE [LARGE SCALE GENOMIC DNA]</scope>
    <source>
        <strain evidence="15">46_26</strain>
    </source>
</reference>
<dbReference type="InterPro" id="IPR038385">
    <property type="entry name" value="Sua5/YwlC_C"/>
</dbReference>
<evidence type="ECO:0000256" key="4">
    <source>
        <dbReference type="ARBA" id="ARBA00015492"/>
    </source>
</evidence>
<dbReference type="GO" id="GO:0003725">
    <property type="term" value="F:double-stranded RNA binding"/>
    <property type="evidence" value="ECO:0007669"/>
    <property type="project" value="UniProtKB-UniRule"/>
</dbReference>
<dbReference type="RefSeq" id="WP_012895802.1">
    <property type="nucleotide sequence ID" value="NZ_DAITJQ010000001.1"/>
</dbReference>
<feature type="binding site" evidence="14">
    <location>
        <position position="237"/>
    </location>
    <ligand>
        <name>ATP</name>
        <dbReference type="ChEBI" id="CHEBI:30616"/>
    </ligand>
</feature>
<evidence type="ECO:0000313" key="15">
    <source>
        <dbReference type="EMBL" id="KUK23540.1"/>
    </source>
</evidence>
<evidence type="ECO:0000256" key="8">
    <source>
        <dbReference type="ARBA" id="ARBA00022695"/>
    </source>
</evidence>
<keyword evidence="6 13" id="KW-0808">Transferase</keyword>
<dbReference type="GO" id="GO:0005524">
    <property type="term" value="F:ATP binding"/>
    <property type="evidence" value="ECO:0007669"/>
    <property type="project" value="UniProtKB-UniRule"/>
</dbReference>
<dbReference type="Gene3D" id="3.40.50.11030">
    <property type="entry name" value="Threonylcarbamoyl-AMP synthase, C-terminal domain"/>
    <property type="match status" value="1"/>
</dbReference>
<dbReference type="AlphaFoldDB" id="A0A101ERQ3"/>
<feature type="binding site" evidence="14">
    <location>
        <position position="144"/>
    </location>
    <ligand>
        <name>ATP</name>
        <dbReference type="ChEBI" id="CHEBI:30616"/>
    </ligand>
</feature>
<feature type="binding site" evidence="14">
    <location>
        <position position="142"/>
    </location>
    <ligand>
        <name>L-threonine</name>
        <dbReference type="ChEBI" id="CHEBI:57926"/>
    </ligand>
</feature>
<feature type="binding site" evidence="14">
    <location>
        <position position="152"/>
    </location>
    <ligand>
        <name>ATP</name>
        <dbReference type="ChEBI" id="CHEBI:30616"/>
    </ligand>
</feature>
<dbReference type="EC" id="2.7.7.87" evidence="3 13"/>
<feature type="binding site" evidence="14">
    <location>
        <position position="36"/>
    </location>
    <ligand>
        <name>L-threonine</name>
        <dbReference type="ChEBI" id="CHEBI:57926"/>
    </ligand>
</feature>
<evidence type="ECO:0000256" key="7">
    <source>
        <dbReference type="ARBA" id="ARBA00022694"/>
    </source>
</evidence>
<comment type="similarity">
    <text evidence="2 13">Belongs to the SUA5 family.</text>
</comment>
<keyword evidence="9 13" id="KW-0547">Nucleotide-binding</keyword>
<feature type="binding site" evidence="14">
    <location>
        <position position="68"/>
    </location>
    <ligand>
        <name>L-threonine</name>
        <dbReference type="ChEBI" id="CHEBI:57926"/>
    </ligand>
</feature>
<organism evidence="15 16">
    <name type="scientific">Thermotoga petrophila</name>
    <dbReference type="NCBI Taxonomy" id="93929"/>
    <lineage>
        <taxon>Bacteria</taxon>
        <taxon>Thermotogati</taxon>
        <taxon>Thermotogota</taxon>
        <taxon>Thermotogae</taxon>
        <taxon>Thermotogales</taxon>
        <taxon>Thermotogaceae</taxon>
        <taxon>Thermotoga</taxon>
    </lineage>
</organism>
<keyword evidence="5 13" id="KW-0963">Cytoplasm</keyword>
<feature type="binding site" evidence="14">
    <location>
        <position position="122"/>
    </location>
    <ligand>
        <name>L-threonine</name>
        <dbReference type="ChEBI" id="CHEBI:57926"/>
    </ligand>
</feature>
<feature type="binding site" evidence="14">
    <location>
        <position position="63"/>
    </location>
    <ligand>
        <name>ATP</name>
        <dbReference type="ChEBI" id="CHEBI:30616"/>
    </ligand>
</feature>
<protein>
    <recommendedName>
        <fullName evidence="4 13">Threonylcarbamoyl-AMP synthase</fullName>
        <shortName evidence="13">TC-AMP synthase</shortName>
        <ecNumber evidence="3 13">2.7.7.87</ecNumber>
    </recommendedName>
    <alternativeName>
        <fullName evidence="11 13">L-threonylcarbamoyladenylate synthase</fullName>
    </alternativeName>
</protein>
<dbReference type="InterPro" id="IPR006070">
    <property type="entry name" value="Sua5-like_dom"/>
</dbReference>
<dbReference type="PROSITE" id="PS51163">
    <property type="entry name" value="YRDC"/>
    <property type="match status" value="1"/>
</dbReference>
<dbReference type="NCBIfam" id="TIGR00057">
    <property type="entry name" value="L-threonylcarbamoyladenylate synthase"/>
    <property type="match status" value="1"/>
</dbReference>
<feature type="binding site" evidence="14">
    <location>
        <position position="182"/>
    </location>
    <ligand>
        <name>L-threonine</name>
        <dbReference type="ChEBI" id="CHEBI:57926"/>
    </ligand>
</feature>
<feature type="binding site" evidence="14">
    <location>
        <position position="196"/>
    </location>
    <ligand>
        <name>ATP</name>
        <dbReference type="ChEBI" id="CHEBI:30616"/>
    </ligand>
</feature>
<dbReference type="GO" id="GO:0005737">
    <property type="term" value="C:cytoplasm"/>
    <property type="evidence" value="ECO:0007669"/>
    <property type="project" value="UniProtKB-SubCell"/>
</dbReference>
<comment type="catalytic activity">
    <reaction evidence="12 13">
        <text>L-threonine + hydrogencarbonate + ATP = L-threonylcarbamoyladenylate + diphosphate + H2O</text>
        <dbReference type="Rhea" id="RHEA:36407"/>
        <dbReference type="ChEBI" id="CHEBI:15377"/>
        <dbReference type="ChEBI" id="CHEBI:17544"/>
        <dbReference type="ChEBI" id="CHEBI:30616"/>
        <dbReference type="ChEBI" id="CHEBI:33019"/>
        <dbReference type="ChEBI" id="CHEBI:57926"/>
        <dbReference type="ChEBI" id="CHEBI:73682"/>
        <dbReference type="EC" id="2.7.7.87"/>
    </reaction>
</comment>
<dbReference type="InterPro" id="IPR017945">
    <property type="entry name" value="DHBP_synth_RibB-like_a/b_dom"/>
</dbReference>
<dbReference type="FunFam" id="3.90.870.10:FF:000009">
    <property type="entry name" value="Threonylcarbamoyl-AMP synthase, putative"/>
    <property type="match status" value="1"/>
</dbReference>
<evidence type="ECO:0000256" key="3">
    <source>
        <dbReference type="ARBA" id="ARBA00012584"/>
    </source>
</evidence>
<dbReference type="GO" id="GO:0006450">
    <property type="term" value="P:regulation of translational fidelity"/>
    <property type="evidence" value="ECO:0007669"/>
    <property type="project" value="TreeGrafter"/>
</dbReference>
<dbReference type="PANTHER" id="PTHR17490:SF16">
    <property type="entry name" value="THREONYLCARBAMOYL-AMP SYNTHASE"/>
    <property type="match status" value="1"/>
</dbReference>
<evidence type="ECO:0000256" key="1">
    <source>
        <dbReference type="ARBA" id="ARBA00004496"/>
    </source>
</evidence>
<evidence type="ECO:0000256" key="5">
    <source>
        <dbReference type="ARBA" id="ARBA00022490"/>
    </source>
</evidence>
<evidence type="ECO:0000256" key="14">
    <source>
        <dbReference type="PIRSR" id="PIRSR004930-1"/>
    </source>
</evidence>
<comment type="function">
    <text evidence="13">Required for the formation of a threonylcarbamoyl group on adenosine at position 37 (t(6)A37) in tRNAs that read codons beginning with adenine.</text>
</comment>
<evidence type="ECO:0000256" key="6">
    <source>
        <dbReference type="ARBA" id="ARBA00022679"/>
    </source>
</evidence>
<keyword evidence="10 13" id="KW-0067">ATP-binding</keyword>
<dbReference type="PATRIC" id="fig|93930.3.peg.1141"/>
<evidence type="ECO:0000256" key="10">
    <source>
        <dbReference type="ARBA" id="ARBA00022840"/>
    </source>
</evidence>
<dbReference type="GO" id="GO:0061710">
    <property type="term" value="F:L-threonylcarbamoyladenylate synthase"/>
    <property type="evidence" value="ECO:0007669"/>
    <property type="project" value="UniProtKB-EC"/>
</dbReference>
<evidence type="ECO:0000256" key="12">
    <source>
        <dbReference type="ARBA" id="ARBA00048366"/>
    </source>
</evidence>
<dbReference type="Gene3D" id="3.90.870.10">
    <property type="entry name" value="DHBP synthase"/>
    <property type="match status" value="1"/>
</dbReference>
<keyword evidence="7 13" id="KW-0819">tRNA processing</keyword>
<evidence type="ECO:0000256" key="9">
    <source>
        <dbReference type="ARBA" id="ARBA00022741"/>
    </source>
</evidence>
<keyword evidence="8 13" id="KW-0548">Nucleotidyltransferase</keyword>
<sequence>MTKVLKVDPLFPNEKVLKEAVELLQNGEVIIFPTETVYGIGADAYNEEACKKIFELKGRPADNPLIVHIHSLEQLEEIAEGYEPHLDFLKKFWPGPLTVILRKKSEKIPPVVTAGLPTVAVRMPAHPVALKLIELFGNPIAAPSANISGRPSATNVKHVVEDFMGKVKLIIDAGDTPFGLESTIVDLTKEKPVLLRPGPVEVERLKELFPGLVVPDFVRKGNFKGRPLAPGMKYRHYAPLKPLILVEDLTKMEEVLKKYPDHVVICVQERKELYDDRIVVGSLKKPYSIAQNIFSALREAEKMGKEYIIVEGFEERGILFAVMNRLRKAATEIVR</sequence>
<evidence type="ECO:0000256" key="2">
    <source>
        <dbReference type="ARBA" id="ARBA00007663"/>
    </source>
</evidence>
<dbReference type="Proteomes" id="UP000058636">
    <property type="component" value="Unassembled WGS sequence"/>
</dbReference>
<dbReference type="InterPro" id="IPR005145">
    <property type="entry name" value="Sua5_C"/>
</dbReference>
<feature type="binding site" evidence="14">
    <location>
        <position position="118"/>
    </location>
    <ligand>
        <name>ATP</name>
        <dbReference type="ChEBI" id="CHEBI:30616"/>
    </ligand>
</feature>
<proteinExistence type="inferred from homology"/>
<feature type="binding site" evidence="14">
    <location>
        <position position="59"/>
    </location>
    <ligand>
        <name>ATP</name>
        <dbReference type="ChEBI" id="CHEBI:30616"/>
    </ligand>
</feature>
<dbReference type="Pfam" id="PF03481">
    <property type="entry name" value="Sua5_C"/>
    <property type="match status" value="1"/>
</dbReference>
<dbReference type="InterPro" id="IPR050156">
    <property type="entry name" value="TC-AMP_synthase_SUA5"/>
</dbReference>